<proteinExistence type="predicted"/>
<dbReference type="InterPro" id="IPR050316">
    <property type="entry name" value="Tyrosinase/Hemocyanin"/>
</dbReference>
<gene>
    <name evidence="3" type="ORF">N0V91_010200</name>
</gene>
<protein>
    <recommendedName>
        <fullName evidence="2">Tyrosinase copper-binding domain-containing protein</fullName>
    </recommendedName>
</protein>
<dbReference type="Pfam" id="PF00264">
    <property type="entry name" value="Tyrosinase"/>
    <property type="match status" value="1"/>
</dbReference>
<keyword evidence="4" id="KW-1185">Reference proteome</keyword>
<dbReference type="OrthoDB" id="6132182at2759"/>
<dbReference type="InterPro" id="IPR002227">
    <property type="entry name" value="Tyrosinase_Cu-bd"/>
</dbReference>
<comment type="caution">
    <text evidence="3">The sequence shown here is derived from an EMBL/GenBank/DDBJ whole genome shotgun (WGS) entry which is preliminary data.</text>
</comment>
<organism evidence="3 4">
    <name type="scientific">Didymella pomorum</name>
    <dbReference type="NCBI Taxonomy" id="749634"/>
    <lineage>
        <taxon>Eukaryota</taxon>
        <taxon>Fungi</taxon>
        <taxon>Dikarya</taxon>
        <taxon>Ascomycota</taxon>
        <taxon>Pezizomycotina</taxon>
        <taxon>Dothideomycetes</taxon>
        <taxon>Pleosporomycetidae</taxon>
        <taxon>Pleosporales</taxon>
        <taxon>Pleosporineae</taxon>
        <taxon>Didymellaceae</taxon>
        <taxon>Didymella</taxon>
    </lineage>
</organism>
<dbReference type="GO" id="GO:0016491">
    <property type="term" value="F:oxidoreductase activity"/>
    <property type="evidence" value="ECO:0007669"/>
    <property type="project" value="InterPro"/>
</dbReference>
<dbReference type="Proteomes" id="UP001140510">
    <property type="component" value="Unassembled WGS sequence"/>
</dbReference>
<keyword evidence="1" id="KW-0479">Metal-binding</keyword>
<dbReference type="Gene3D" id="1.10.1280.10">
    <property type="entry name" value="Di-copper center containing domain from catechol oxidase"/>
    <property type="match status" value="1"/>
</dbReference>
<dbReference type="PANTHER" id="PTHR11474">
    <property type="entry name" value="TYROSINASE FAMILY MEMBER"/>
    <property type="match status" value="1"/>
</dbReference>
<dbReference type="InterPro" id="IPR008922">
    <property type="entry name" value="Di-copper_centre_dom_sf"/>
</dbReference>
<evidence type="ECO:0000256" key="1">
    <source>
        <dbReference type="ARBA" id="ARBA00022723"/>
    </source>
</evidence>
<dbReference type="AlphaFoldDB" id="A0A9W9D376"/>
<evidence type="ECO:0000313" key="3">
    <source>
        <dbReference type="EMBL" id="KAJ4398429.1"/>
    </source>
</evidence>
<dbReference type="PANTHER" id="PTHR11474:SF116">
    <property type="entry name" value="TYROSINASE"/>
    <property type="match status" value="1"/>
</dbReference>
<dbReference type="EMBL" id="JAPEVA010000130">
    <property type="protein sequence ID" value="KAJ4398429.1"/>
    <property type="molecule type" value="Genomic_DNA"/>
</dbReference>
<name>A0A9W9D376_9PLEO</name>
<sequence length="231" mass="24798">MSGDGEFVPGRNTSCFLWDGIAGPCWMHLEPGTGGGYVTSGPFKDFKTDLGPLQPMFQIPGGLPPNPSSDVLGYNPRCLRRDISLQAAAATSDAKVIRIIKYYTDIASFQAECQGAFAGGRMGVHTGGHYTIGGDSGSDFYTSPADPSFSPHHGMIDRVWWTWQNPDLKTRGRALAGRAGTIGDENVKNATLDDDIIMGPLFQQTIETSLAKPIGTTQNLNGDRTLRGLDT</sequence>
<evidence type="ECO:0000313" key="4">
    <source>
        <dbReference type="Proteomes" id="UP001140510"/>
    </source>
</evidence>
<feature type="domain" description="Tyrosinase copper-binding" evidence="2">
    <location>
        <begin position="1"/>
        <end position="165"/>
    </location>
</feature>
<dbReference type="GO" id="GO:0046872">
    <property type="term" value="F:metal ion binding"/>
    <property type="evidence" value="ECO:0007669"/>
    <property type="project" value="UniProtKB-KW"/>
</dbReference>
<evidence type="ECO:0000259" key="2">
    <source>
        <dbReference type="Pfam" id="PF00264"/>
    </source>
</evidence>
<accession>A0A9W9D376</accession>
<reference evidence="3" key="1">
    <citation type="submission" date="2022-10" db="EMBL/GenBank/DDBJ databases">
        <title>Tapping the CABI collections for fungal endophytes: first genome assemblies for Collariella, Neodidymelliopsis, Ascochyta clinopodiicola, Didymella pomorum, Didymosphaeria variabile, Neocosmospora piperis and Neocucurbitaria cava.</title>
        <authorList>
            <person name="Hill R."/>
        </authorList>
    </citation>
    <scope>NUCLEOTIDE SEQUENCE</scope>
    <source>
        <strain evidence="3">IMI 355091</strain>
    </source>
</reference>
<dbReference type="SUPFAM" id="SSF48056">
    <property type="entry name" value="Di-copper centre-containing domain"/>
    <property type="match status" value="1"/>
</dbReference>